<dbReference type="GeneID" id="35605169"/>
<protein>
    <submittedName>
        <fullName evidence="1">Related to 2,3-dihydroxybiphenyl-1,2-dioxygenase</fullName>
    </submittedName>
</protein>
<sequence>MAQSPIQLLKTAFVIYHHVDLAKAKQFYLDFGMKVAKEEANKSIYFKGYGVEPFVLVAHQSETGESWFGGAAYVVDNSSELERAARLSSATGPIRDLEGPAGGKVVTIKDPAGHSIHLIHGWQEKSKEPMALEKLVVNFEDEKPRKGRFQRFKPGPAPVFRWGHYGVTYPEEGGSYEKMYDWYTSNMSLTPSDIVYRGENPITCFFRIDRGEEYTDHHSFFFKKVKPGQKVNVAHAAFETHDFDVQHLGHEFLAKKGYELCWGVGRHVLGSQIFDYWFDPSKFVVEHYADGDLVNKDTPIAKVQAGPEALAVWGPPVPPVF</sequence>
<proteinExistence type="predicted"/>
<gene>
    <name evidence="1" type="ORF">RCC_10120</name>
</gene>
<dbReference type="FunFam" id="3.10.180.10:FF:000034">
    <property type="entry name" value="Glyoxalase/Bleomycin resistance protein/Dihydroxybiphenyl dioxygenase"/>
    <property type="match status" value="1"/>
</dbReference>
<organism evidence="1 2">
    <name type="scientific">Ramularia collo-cygni</name>
    <dbReference type="NCBI Taxonomy" id="112498"/>
    <lineage>
        <taxon>Eukaryota</taxon>
        <taxon>Fungi</taxon>
        <taxon>Dikarya</taxon>
        <taxon>Ascomycota</taxon>
        <taxon>Pezizomycotina</taxon>
        <taxon>Dothideomycetes</taxon>
        <taxon>Dothideomycetidae</taxon>
        <taxon>Mycosphaerellales</taxon>
        <taxon>Mycosphaerellaceae</taxon>
        <taxon>Ramularia</taxon>
    </lineage>
</organism>
<accession>A0A2D3VEX6</accession>
<reference evidence="1 2" key="1">
    <citation type="submission" date="2016-03" db="EMBL/GenBank/DDBJ databases">
        <authorList>
            <person name="Ploux O."/>
        </authorList>
    </citation>
    <scope>NUCLEOTIDE SEQUENCE [LARGE SCALE GENOMIC DNA]</scope>
    <source>
        <strain evidence="1 2">URUG2</strain>
    </source>
</reference>
<name>A0A2D3VEX6_9PEZI</name>
<evidence type="ECO:0000313" key="1">
    <source>
        <dbReference type="EMBL" id="CZT24395.1"/>
    </source>
</evidence>
<dbReference type="FunFam" id="3.10.180.10:FF:000039">
    <property type="entry name" value="Trihydroxytoluene oxygenase (AFU_orthologue AFUA_8G02470)"/>
    <property type="match status" value="1"/>
</dbReference>
<dbReference type="SUPFAM" id="SSF54593">
    <property type="entry name" value="Glyoxalase/Bleomycin resistance protein/Dihydroxybiphenyl dioxygenase"/>
    <property type="match status" value="1"/>
</dbReference>
<dbReference type="Gene3D" id="3.10.180.10">
    <property type="entry name" value="2,3-Dihydroxybiphenyl 1,2-Dioxygenase, domain 1"/>
    <property type="match status" value="2"/>
</dbReference>
<dbReference type="RefSeq" id="XP_023631119.1">
    <property type="nucleotide sequence ID" value="XM_023775351.1"/>
</dbReference>
<dbReference type="InterPro" id="IPR029068">
    <property type="entry name" value="Glyas_Bleomycin-R_OHBP_Dase"/>
</dbReference>
<dbReference type="OrthoDB" id="3360610at2759"/>
<keyword evidence="1" id="KW-0560">Oxidoreductase</keyword>
<dbReference type="Proteomes" id="UP000225277">
    <property type="component" value="Unassembled WGS sequence"/>
</dbReference>
<dbReference type="EMBL" id="FJUY01000021">
    <property type="protein sequence ID" value="CZT24395.1"/>
    <property type="molecule type" value="Genomic_DNA"/>
</dbReference>
<keyword evidence="1" id="KW-0223">Dioxygenase</keyword>
<evidence type="ECO:0000313" key="2">
    <source>
        <dbReference type="Proteomes" id="UP000225277"/>
    </source>
</evidence>
<keyword evidence="2" id="KW-1185">Reference proteome</keyword>
<dbReference type="GO" id="GO:0051213">
    <property type="term" value="F:dioxygenase activity"/>
    <property type="evidence" value="ECO:0007669"/>
    <property type="project" value="UniProtKB-KW"/>
</dbReference>
<dbReference type="AlphaFoldDB" id="A0A2D3VEX6"/>